<dbReference type="Gene3D" id="3.90.1720.10">
    <property type="entry name" value="endopeptidase domain like (from Nostoc punctiforme)"/>
    <property type="match status" value="1"/>
</dbReference>
<evidence type="ECO:0000313" key="7">
    <source>
        <dbReference type="Proteomes" id="UP000185151"/>
    </source>
</evidence>
<dbReference type="Pfam" id="PF12913">
    <property type="entry name" value="SH3_6"/>
    <property type="match status" value="1"/>
</dbReference>
<feature type="domain" description="NlpC/P60" evidence="5">
    <location>
        <begin position="357"/>
        <end position="479"/>
    </location>
</feature>
<dbReference type="EMBL" id="FSRU01000001">
    <property type="protein sequence ID" value="SIO39462.1"/>
    <property type="molecule type" value="Genomic_DNA"/>
</dbReference>
<evidence type="ECO:0000256" key="2">
    <source>
        <dbReference type="ARBA" id="ARBA00022670"/>
    </source>
</evidence>
<evidence type="ECO:0000313" key="6">
    <source>
        <dbReference type="EMBL" id="SIO39462.1"/>
    </source>
</evidence>
<dbReference type="InterPro" id="IPR038765">
    <property type="entry name" value="Papain-like_cys_pep_sf"/>
</dbReference>
<gene>
    <name evidence="6" type="ORF">SAMN05444165_2801</name>
</gene>
<dbReference type="Gene3D" id="2.30.30.40">
    <property type="entry name" value="SH3 Domains"/>
    <property type="match status" value="1"/>
</dbReference>
<dbReference type="Proteomes" id="UP000185151">
    <property type="component" value="Unassembled WGS sequence"/>
</dbReference>
<dbReference type="SUPFAM" id="SSF54001">
    <property type="entry name" value="Cysteine proteinases"/>
    <property type="match status" value="1"/>
</dbReference>
<dbReference type="OrthoDB" id="9808890at2"/>
<evidence type="ECO:0000259" key="5">
    <source>
        <dbReference type="PROSITE" id="PS51935"/>
    </source>
</evidence>
<name>A0A1N6J5F4_9BURK</name>
<dbReference type="PIRSF" id="PIRSF019015">
    <property type="entry name" value="P60_peptidase_YkfC"/>
    <property type="match status" value="1"/>
</dbReference>
<dbReference type="InterPro" id="IPR026864">
    <property type="entry name" value="SH3b2-type_SH3"/>
</dbReference>
<sequence>MPFAASPRFEAALPVPRRIGLPLSWAHTRVLTRLSTAALCIALAACATPPSSSSSLPGQQARIDPVSVFPMDAYDQNVDHWIDPAGANYDQPFLSAADQRTHFEALRARYFGTAADDASPWNRTYVETRVYRNGGADIAALQRRRLAWFDNTGKAADEIGYGQNFRPHTQTWIDAIAQNMDVGQFERAPTYAAAHRAIATGNVLVRELPTMDPSFYDRRLAGEGYPFDNLQVSAARPGTPLYVLGSSVDGGWYYVQTPDVQGWVRSDKIALVSPAFVDIWRSAARNGLTAVIVASAPVRDSQGAFRFDAPAGTLLPVAPGDSTAQRVVMVPARDENGNAVARIAQLGDTQIADAPLAATPRHLAMLLKALIGRPYGWGNTGFYNDCSSETQSIFAAFGIWLPRHSSTQMSAGHMTDLSSSTPEQRIDYLTKHGVPMRTLIYIGGHVMLYLGNTTRDRQVVPLVYQDVWGLRPADNSRRAVIGGSVIFPLLAHIPEDPSLQSLAATPIFQISIIGAPAEGTPVQPDDDNPAG</sequence>
<reference evidence="6 7" key="1">
    <citation type="submission" date="2016-11" db="EMBL/GenBank/DDBJ databases">
        <authorList>
            <person name="Jaros S."/>
            <person name="Januszkiewicz K."/>
            <person name="Wedrychowicz H."/>
        </authorList>
    </citation>
    <scope>NUCLEOTIDE SEQUENCE [LARGE SCALE GENOMIC DNA]</scope>
    <source>
        <strain evidence="6 7">GAS95</strain>
    </source>
</reference>
<accession>A0A1N6J5F4</accession>
<dbReference type="Pfam" id="PF00877">
    <property type="entry name" value="NLPC_P60"/>
    <property type="match status" value="1"/>
</dbReference>
<evidence type="ECO:0000256" key="3">
    <source>
        <dbReference type="ARBA" id="ARBA00022801"/>
    </source>
</evidence>
<dbReference type="Pfam" id="PF12914">
    <property type="entry name" value="SH3_7"/>
    <property type="match status" value="1"/>
</dbReference>
<dbReference type="AlphaFoldDB" id="A0A1N6J5F4"/>
<proteinExistence type="inferred from homology"/>
<dbReference type="InterPro" id="IPR000064">
    <property type="entry name" value="NLP_P60_dom"/>
</dbReference>
<organism evidence="6 7">
    <name type="scientific">Paraburkholderia phenazinium</name>
    <dbReference type="NCBI Taxonomy" id="60549"/>
    <lineage>
        <taxon>Bacteria</taxon>
        <taxon>Pseudomonadati</taxon>
        <taxon>Pseudomonadota</taxon>
        <taxon>Betaproteobacteria</taxon>
        <taxon>Burkholderiales</taxon>
        <taxon>Burkholderiaceae</taxon>
        <taxon>Paraburkholderia</taxon>
    </lineage>
</organism>
<keyword evidence="3 6" id="KW-0378">Hydrolase</keyword>
<dbReference type="InterPro" id="IPR027017">
    <property type="entry name" value="P60_peptidase_YkfC"/>
</dbReference>
<dbReference type="Pfam" id="PF12912">
    <property type="entry name" value="N_NLPC_P60"/>
    <property type="match status" value="1"/>
</dbReference>
<evidence type="ECO:0000256" key="4">
    <source>
        <dbReference type="ARBA" id="ARBA00022807"/>
    </source>
</evidence>
<dbReference type="GO" id="GO:0006508">
    <property type="term" value="P:proteolysis"/>
    <property type="evidence" value="ECO:0007669"/>
    <property type="project" value="UniProtKB-KW"/>
</dbReference>
<protein>
    <submittedName>
        <fullName evidence="6">Cell wall-associated hydrolase, NlpC family</fullName>
    </submittedName>
</protein>
<dbReference type="InterPro" id="IPR025606">
    <property type="entry name" value="NLPC/P60_N_dom"/>
</dbReference>
<keyword evidence="2" id="KW-0645">Protease</keyword>
<dbReference type="RefSeq" id="WP_083640381.1">
    <property type="nucleotide sequence ID" value="NZ_FSRU01000001.1"/>
</dbReference>
<evidence type="ECO:0000256" key="1">
    <source>
        <dbReference type="ARBA" id="ARBA00007074"/>
    </source>
</evidence>
<keyword evidence="4" id="KW-0788">Thiol protease</keyword>
<dbReference type="GO" id="GO:0008234">
    <property type="term" value="F:cysteine-type peptidase activity"/>
    <property type="evidence" value="ECO:0007669"/>
    <property type="project" value="UniProtKB-KW"/>
</dbReference>
<comment type="similarity">
    <text evidence="1">Belongs to the peptidase C40 family.</text>
</comment>
<keyword evidence="7" id="KW-1185">Reference proteome</keyword>
<dbReference type="PROSITE" id="PS51935">
    <property type="entry name" value="NLPC_P60"/>
    <property type="match status" value="1"/>
</dbReference>
<dbReference type="InterPro" id="IPR039439">
    <property type="entry name" value="SH3b1_dom"/>
</dbReference>